<sequence length="45" mass="5072">MKITTRKIGHAVGIIFPKEIAPNVGEEYSVYKVEDTYIVNYSPLS</sequence>
<evidence type="ECO:0000313" key="1">
    <source>
        <dbReference type="EMBL" id="RBR29243.1"/>
    </source>
</evidence>
<accession>A0A366SFN8</accession>
<proteinExistence type="predicted"/>
<reference evidence="1 2" key="1">
    <citation type="submission" date="2015-06" db="EMBL/GenBank/DDBJ databases">
        <title>The Genome Sequence of Enterococcus cecorum 170AEA1.</title>
        <authorList>
            <consortium name="The Broad Institute Genomics Platform"/>
            <consortium name="The Broad Institute Genome Sequencing Center for Infectious Disease"/>
            <person name="Earl A.M."/>
            <person name="Van Tyne D."/>
            <person name="Lebreton F."/>
            <person name="Saavedra J.T."/>
            <person name="Gilmore M.S."/>
            <person name="Manson McGuire A."/>
            <person name="Clock S."/>
            <person name="Crupain M."/>
            <person name="Rangan U."/>
            <person name="Young S."/>
            <person name="Abouelleil A."/>
            <person name="Cao P."/>
            <person name="Chapman S.B."/>
            <person name="Griggs A."/>
            <person name="Priest M."/>
            <person name="Shea T."/>
            <person name="Wortman J."/>
            <person name="Nusbaum C."/>
            <person name="Birren B."/>
        </authorList>
    </citation>
    <scope>NUCLEOTIDE SEQUENCE [LARGE SCALE GENOMIC DNA]</scope>
    <source>
        <strain evidence="1 2">170AEA1</strain>
    </source>
</reference>
<name>A0A366SFN8_9ENTE</name>
<dbReference type="AlphaFoldDB" id="A0A366SFN8"/>
<protein>
    <recommendedName>
        <fullName evidence="3">AbrB family transcriptional regulator</fullName>
    </recommendedName>
</protein>
<evidence type="ECO:0000313" key="2">
    <source>
        <dbReference type="Proteomes" id="UP000252800"/>
    </source>
</evidence>
<dbReference type="Proteomes" id="UP000252800">
    <property type="component" value="Unassembled WGS sequence"/>
</dbReference>
<organism evidence="1 2">
    <name type="scientific">Enterococcus cecorum</name>
    <dbReference type="NCBI Taxonomy" id="44008"/>
    <lineage>
        <taxon>Bacteria</taxon>
        <taxon>Bacillati</taxon>
        <taxon>Bacillota</taxon>
        <taxon>Bacilli</taxon>
        <taxon>Lactobacillales</taxon>
        <taxon>Enterococcaceae</taxon>
        <taxon>Enterococcus</taxon>
    </lineage>
</organism>
<comment type="caution">
    <text evidence="1">The sequence shown here is derived from an EMBL/GenBank/DDBJ whole genome shotgun (WGS) entry which is preliminary data.</text>
</comment>
<dbReference type="EMBL" id="LEOY01000009">
    <property type="protein sequence ID" value="RBR29243.1"/>
    <property type="molecule type" value="Genomic_DNA"/>
</dbReference>
<evidence type="ECO:0008006" key="3">
    <source>
        <dbReference type="Google" id="ProtNLM"/>
    </source>
</evidence>
<dbReference type="RefSeq" id="WP_162781781.1">
    <property type="nucleotide sequence ID" value="NZ_KZ845717.1"/>
</dbReference>
<gene>
    <name evidence="1" type="ORF">EB18_01444</name>
</gene>